<gene>
    <name evidence="1" type="ORF">J2X16_002126</name>
</gene>
<keyword evidence="2" id="KW-1185">Reference proteome</keyword>
<evidence type="ECO:0000313" key="1">
    <source>
        <dbReference type="EMBL" id="MDR7296779.1"/>
    </source>
</evidence>
<protein>
    <recommendedName>
        <fullName evidence="3">EamA family transporter</fullName>
    </recommendedName>
</protein>
<name>A0ABU1Z831_9BURK</name>
<comment type="caution">
    <text evidence="1">The sequence shown here is derived from an EMBL/GenBank/DDBJ whole genome shotgun (WGS) entry which is preliminary data.</text>
</comment>
<proteinExistence type="predicted"/>
<evidence type="ECO:0008006" key="3">
    <source>
        <dbReference type="Google" id="ProtNLM"/>
    </source>
</evidence>
<organism evidence="1 2">
    <name type="scientific">Pelomonas aquatica</name>
    <dbReference type="NCBI Taxonomy" id="431058"/>
    <lineage>
        <taxon>Bacteria</taxon>
        <taxon>Pseudomonadati</taxon>
        <taxon>Pseudomonadota</taxon>
        <taxon>Betaproteobacteria</taxon>
        <taxon>Burkholderiales</taxon>
        <taxon>Sphaerotilaceae</taxon>
        <taxon>Roseateles</taxon>
    </lineage>
</organism>
<reference evidence="1 2" key="1">
    <citation type="submission" date="2023-07" db="EMBL/GenBank/DDBJ databases">
        <title>Sorghum-associated microbial communities from plants grown in Nebraska, USA.</title>
        <authorList>
            <person name="Schachtman D."/>
        </authorList>
    </citation>
    <scope>NUCLEOTIDE SEQUENCE [LARGE SCALE GENOMIC DNA]</scope>
    <source>
        <strain evidence="1 2">BE310</strain>
    </source>
</reference>
<evidence type="ECO:0000313" key="2">
    <source>
        <dbReference type="Proteomes" id="UP001180536"/>
    </source>
</evidence>
<accession>A0ABU1Z831</accession>
<sequence>MELLLVTLAFSVVAVVAQLGDVATTKFGAQNA</sequence>
<dbReference type="EMBL" id="JAVDXQ010000003">
    <property type="protein sequence ID" value="MDR7296779.1"/>
    <property type="molecule type" value="Genomic_DNA"/>
</dbReference>
<dbReference type="Proteomes" id="UP001180536">
    <property type="component" value="Unassembled WGS sequence"/>
</dbReference>